<protein>
    <submittedName>
        <fullName evidence="1">Uncharacterized protein</fullName>
    </submittedName>
</protein>
<keyword evidence="2" id="KW-1185">Reference proteome</keyword>
<accession>A0AAW1JG14</accession>
<dbReference type="AlphaFoldDB" id="A0AAW1JG14"/>
<evidence type="ECO:0000313" key="2">
    <source>
        <dbReference type="Proteomes" id="UP001458880"/>
    </source>
</evidence>
<organism evidence="1 2">
    <name type="scientific">Popillia japonica</name>
    <name type="common">Japanese beetle</name>
    <dbReference type="NCBI Taxonomy" id="7064"/>
    <lineage>
        <taxon>Eukaryota</taxon>
        <taxon>Metazoa</taxon>
        <taxon>Ecdysozoa</taxon>
        <taxon>Arthropoda</taxon>
        <taxon>Hexapoda</taxon>
        <taxon>Insecta</taxon>
        <taxon>Pterygota</taxon>
        <taxon>Neoptera</taxon>
        <taxon>Endopterygota</taxon>
        <taxon>Coleoptera</taxon>
        <taxon>Polyphaga</taxon>
        <taxon>Scarabaeiformia</taxon>
        <taxon>Scarabaeidae</taxon>
        <taxon>Rutelinae</taxon>
        <taxon>Popillia</taxon>
    </lineage>
</organism>
<comment type="caution">
    <text evidence="1">The sequence shown here is derived from an EMBL/GenBank/DDBJ whole genome shotgun (WGS) entry which is preliminary data.</text>
</comment>
<sequence length="109" mass="12162">MYGSRSEAELPWRPRSLKIHHLSFPAVSGADTHLYTIMKRCPSCATLKGLPSGFWSRHPLIHHYEALSKLCDAEGSRSGFLNRAGQSSISLNSRRQELKLIPNMSSALL</sequence>
<dbReference type="EMBL" id="JASPKY010000393">
    <property type="protein sequence ID" value="KAK9702396.1"/>
    <property type="molecule type" value="Genomic_DNA"/>
</dbReference>
<proteinExistence type="predicted"/>
<dbReference type="Proteomes" id="UP001458880">
    <property type="component" value="Unassembled WGS sequence"/>
</dbReference>
<reference evidence="1 2" key="1">
    <citation type="journal article" date="2024" name="BMC Genomics">
        <title>De novo assembly and annotation of Popillia japonica's genome with initial clues to its potential as an invasive pest.</title>
        <authorList>
            <person name="Cucini C."/>
            <person name="Boschi S."/>
            <person name="Funari R."/>
            <person name="Cardaioli E."/>
            <person name="Iannotti N."/>
            <person name="Marturano G."/>
            <person name="Paoli F."/>
            <person name="Bruttini M."/>
            <person name="Carapelli A."/>
            <person name="Frati F."/>
            <person name="Nardi F."/>
        </authorList>
    </citation>
    <scope>NUCLEOTIDE SEQUENCE [LARGE SCALE GENOMIC DNA]</scope>
    <source>
        <strain evidence="1">DMR45628</strain>
    </source>
</reference>
<name>A0AAW1JG14_POPJA</name>
<gene>
    <name evidence="1" type="ORF">QE152_g29988</name>
</gene>
<evidence type="ECO:0000313" key="1">
    <source>
        <dbReference type="EMBL" id="KAK9702396.1"/>
    </source>
</evidence>